<evidence type="ECO:0000313" key="2">
    <source>
        <dbReference type="Proteomes" id="UP000053144"/>
    </source>
</evidence>
<evidence type="ECO:0000313" key="1">
    <source>
        <dbReference type="EMBL" id="KOM54984.1"/>
    </source>
</evidence>
<gene>
    <name evidence="1" type="ORF">LR48_Vigan10g087600</name>
</gene>
<sequence length="127" mass="14323">MSRFSCEDSDGADCGHEREEAHHWNHCVDVRNSASTIRGATCDFVFRGGIMLPKGLGRGRVKRERLGFDMLRTLAGLLKEHPIRTKLFNKKQDEKGSAHSSLFLVVKETLVRLKVLSAGEHYNLKES</sequence>
<proteinExistence type="predicted"/>
<name>A0A0L9VJW1_PHAAN</name>
<dbReference type="Proteomes" id="UP000053144">
    <property type="component" value="Chromosome 10"/>
</dbReference>
<dbReference type="Gramene" id="KOM54984">
    <property type="protein sequence ID" value="KOM54984"/>
    <property type="gene ID" value="LR48_Vigan10g087600"/>
</dbReference>
<dbReference type="AlphaFoldDB" id="A0A0L9VJW1"/>
<accession>A0A0L9VJW1</accession>
<reference evidence="2" key="1">
    <citation type="journal article" date="2015" name="Proc. Natl. Acad. Sci. U.S.A.">
        <title>Genome sequencing of adzuki bean (Vigna angularis) provides insight into high starch and low fat accumulation and domestication.</title>
        <authorList>
            <person name="Yang K."/>
            <person name="Tian Z."/>
            <person name="Chen C."/>
            <person name="Luo L."/>
            <person name="Zhao B."/>
            <person name="Wang Z."/>
            <person name="Yu L."/>
            <person name="Li Y."/>
            <person name="Sun Y."/>
            <person name="Li W."/>
            <person name="Chen Y."/>
            <person name="Li Y."/>
            <person name="Zhang Y."/>
            <person name="Ai D."/>
            <person name="Zhao J."/>
            <person name="Shang C."/>
            <person name="Ma Y."/>
            <person name="Wu B."/>
            <person name="Wang M."/>
            <person name="Gao L."/>
            <person name="Sun D."/>
            <person name="Zhang P."/>
            <person name="Guo F."/>
            <person name="Wang W."/>
            <person name="Li Y."/>
            <person name="Wang J."/>
            <person name="Varshney R.K."/>
            <person name="Wang J."/>
            <person name="Ling H.Q."/>
            <person name="Wan P."/>
        </authorList>
    </citation>
    <scope>NUCLEOTIDE SEQUENCE</scope>
    <source>
        <strain evidence="2">cv. Jingnong 6</strain>
    </source>
</reference>
<dbReference type="EMBL" id="CM003380">
    <property type="protein sequence ID" value="KOM54984.1"/>
    <property type="molecule type" value="Genomic_DNA"/>
</dbReference>
<organism evidence="1 2">
    <name type="scientific">Phaseolus angularis</name>
    <name type="common">Azuki bean</name>
    <name type="synonym">Vigna angularis</name>
    <dbReference type="NCBI Taxonomy" id="3914"/>
    <lineage>
        <taxon>Eukaryota</taxon>
        <taxon>Viridiplantae</taxon>
        <taxon>Streptophyta</taxon>
        <taxon>Embryophyta</taxon>
        <taxon>Tracheophyta</taxon>
        <taxon>Spermatophyta</taxon>
        <taxon>Magnoliopsida</taxon>
        <taxon>eudicotyledons</taxon>
        <taxon>Gunneridae</taxon>
        <taxon>Pentapetalae</taxon>
        <taxon>rosids</taxon>
        <taxon>fabids</taxon>
        <taxon>Fabales</taxon>
        <taxon>Fabaceae</taxon>
        <taxon>Papilionoideae</taxon>
        <taxon>50 kb inversion clade</taxon>
        <taxon>NPAAA clade</taxon>
        <taxon>indigoferoid/millettioid clade</taxon>
        <taxon>Phaseoleae</taxon>
        <taxon>Vigna</taxon>
    </lineage>
</organism>
<protein>
    <submittedName>
        <fullName evidence="1">Uncharacterized protein</fullName>
    </submittedName>
</protein>